<organism evidence="1 2">
    <name type="scientific">Caerostris darwini</name>
    <dbReference type="NCBI Taxonomy" id="1538125"/>
    <lineage>
        <taxon>Eukaryota</taxon>
        <taxon>Metazoa</taxon>
        <taxon>Ecdysozoa</taxon>
        <taxon>Arthropoda</taxon>
        <taxon>Chelicerata</taxon>
        <taxon>Arachnida</taxon>
        <taxon>Araneae</taxon>
        <taxon>Araneomorphae</taxon>
        <taxon>Entelegynae</taxon>
        <taxon>Araneoidea</taxon>
        <taxon>Araneidae</taxon>
        <taxon>Caerostris</taxon>
    </lineage>
</organism>
<sequence>MNIALLYNDTLCHLGRKCRRFEKRNDLAVSNKTTETGVIKIYSTRTRDPLRQRKESFFRSQKRRDEFPIMLSISLEAATPACISIQTAY</sequence>
<name>A0AAV4T9J9_9ARAC</name>
<reference evidence="1 2" key="1">
    <citation type="submission" date="2021-06" db="EMBL/GenBank/DDBJ databases">
        <title>Caerostris darwini draft genome.</title>
        <authorList>
            <person name="Kono N."/>
            <person name="Arakawa K."/>
        </authorList>
    </citation>
    <scope>NUCLEOTIDE SEQUENCE [LARGE SCALE GENOMIC DNA]</scope>
</reference>
<comment type="caution">
    <text evidence="1">The sequence shown here is derived from an EMBL/GenBank/DDBJ whole genome shotgun (WGS) entry which is preliminary data.</text>
</comment>
<evidence type="ECO:0000313" key="2">
    <source>
        <dbReference type="Proteomes" id="UP001054837"/>
    </source>
</evidence>
<dbReference type="AlphaFoldDB" id="A0AAV4T9J9"/>
<gene>
    <name evidence="1" type="ORF">CDAR_555781</name>
</gene>
<dbReference type="Proteomes" id="UP001054837">
    <property type="component" value="Unassembled WGS sequence"/>
</dbReference>
<accession>A0AAV4T9J9</accession>
<protein>
    <submittedName>
        <fullName evidence="1">Uncharacterized protein</fullName>
    </submittedName>
</protein>
<evidence type="ECO:0000313" key="1">
    <source>
        <dbReference type="EMBL" id="GIY41889.1"/>
    </source>
</evidence>
<keyword evidence="2" id="KW-1185">Reference proteome</keyword>
<dbReference type="EMBL" id="BPLQ01009124">
    <property type="protein sequence ID" value="GIY41889.1"/>
    <property type="molecule type" value="Genomic_DNA"/>
</dbReference>
<proteinExistence type="predicted"/>